<protein>
    <recommendedName>
        <fullName evidence="1">non-specific serine/threonine protein kinase</fullName>
        <ecNumber evidence="1">2.7.11.1</ecNumber>
    </recommendedName>
</protein>
<organism evidence="12 13">
    <name type="scientific">Triparma columacea</name>
    <dbReference type="NCBI Taxonomy" id="722753"/>
    <lineage>
        <taxon>Eukaryota</taxon>
        <taxon>Sar</taxon>
        <taxon>Stramenopiles</taxon>
        <taxon>Ochrophyta</taxon>
        <taxon>Bolidophyceae</taxon>
        <taxon>Parmales</taxon>
        <taxon>Triparmaceae</taxon>
        <taxon>Triparma</taxon>
    </lineage>
</organism>
<comment type="catalytic activity">
    <reaction evidence="8">
        <text>L-seryl-[protein] + ATP = O-phospho-L-seryl-[protein] + ADP + H(+)</text>
        <dbReference type="Rhea" id="RHEA:17989"/>
        <dbReference type="Rhea" id="RHEA-COMP:9863"/>
        <dbReference type="Rhea" id="RHEA-COMP:11604"/>
        <dbReference type="ChEBI" id="CHEBI:15378"/>
        <dbReference type="ChEBI" id="CHEBI:29999"/>
        <dbReference type="ChEBI" id="CHEBI:30616"/>
        <dbReference type="ChEBI" id="CHEBI:83421"/>
        <dbReference type="ChEBI" id="CHEBI:456216"/>
        <dbReference type="EC" id="2.7.11.1"/>
    </reaction>
</comment>
<keyword evidence="13" id="KW-1185">Reference proteome</keyword>
<evidence type="ECO:0000256" key="5">
    <source>
        <dbReference type="ARBA" id="ARBA00022777"/>
    </source>
</evidence>
<feature type="region of interest" description="Disordered" evidence="10">
    <location>
        <begin position="432"/>
        <end position="649"/>
    </location>
</feature>
<feature type="compositionally biased region" description="Low complexity" evidence="10">
    <location>
        <begin position="567"/>
        <end position="580"/>
    </location>
</feature>
<gene>
    <name evidence="12" type="ORF">TrCOL_g13161</name>
</gene>
<dbReference type="InterPro" id="IPR000719">
    <property type="entry name" value="Prot_kinase_dom"/>
</dbReference>
<keyword evidence="5" id="KW-0418">Kinase</keyword>
<comment type="catalytic activity">
    <reaction evidence="7">
        <text>L-threonyl-[protein] + ATP = O-phospho-L-threonyl-[protein] + ADP + H(+)</text>
        <dbReference type="Rhea" id="RHEA:46608"/>
        <dbReference type="Rhea" id="RHEA-COMP:11060"/>
        <dbReference type="Rhea" id="RHEA-COMP:11605"/>
        <dbReference type="ChEBI" id="CHEBI:15378"/>
        <dbReference type="ChEBI" id="CHEBI:30013"/>
        <dbReference type="ChEBI" id="CHEBI:30616"/>
        <dbReference type="ChEBI" id="CHEBI:61977"/>
        <dbReference type="ChEBI" id="CHEBI:456216"/>
        <dbReference type="EC" id="2.7.11.1"/>
    </reaction>
</comment>
<dbReference type="AlphaFoldDB" id="A0A9W7LEX2"/>
<sequence length="932" mass="100357">MSLHPPSSPTSPPLTASSKLTLSGPNASTPTHDNRPNSRHGVHTKINPVSQVPIHQVNQQGSAATSSFPLPYDPHRVLDFTKTPRSLEIRRSDNVILRMPDSTMMFQAQEHLHEMLEDIHGDPNGFTSYVTGLRNDMTTTAKAAKVSSPINLNTGSLDDYEMGQAVGRGRFSTVFHCVRLGDGGQCAMKRIKLTPQKNDKSALTKCLKEVGLLKELKHPNIVTYIDCFLKDDILYIVLEWAGGGDLKGVITTSRRCGRNIKEPDVWSYFSQCTEAVRHMHHSRIIHRDIKPSNVLIMSSGRVKLGDLGLGRYLDHESVLAFSQVGTPLYMSPEVLRGEGHEFASDVWSLGCLLYEMAALRSPFAQKGLTMDKLFQRIIEGKYEPVKGGGIYSGKVGELVGDMINVEPKRRPNIDTVASAALLARTSSSLIGSVGSVGGVGEGGEEEGEEEEETETDFEDDDDEDEEEEETETEDDGGESGEEEEEGEDEGEGEGSDSSASISGSQGCSVGSQGPSRFYGMSGSYTDSLDNNRRGMVGGGGGGEGRMESPFSLDSHLSGKIRATTYPQREGVQQQQQQQRQRGGGSEIRMSSQNSQVPLVRTFLNPGNSKVNVVPQYNGRAGEDAQGFPEISPSVSPPGPPFENDGDWGGLKKLHVHSKSTPELLGHKNMQDEGREAWCGVVTSRDDVRVLPGLDNNPRPFLSPVRVQGRKKIGGGGEGRKVEFDDDDLRLMEDLMLEDNGFNGTVEVGGGGGEEEEVVGVRDEGNDEFLGEGLGGRGGKRKLGDVKVPRQQQKQEQEQRGGGRGGGGGMRLFHKMGLFGSGGRGGMEGRGGREGVVALDRDRYAGGGRRTVSVMEGGVGGEEGLPPVRVLKSRDDDDLEGLGQGGGGGRGRGRMDFLRRLKGVMLRKKGAANLGIEEGGGDVVVVEGEAVVE</sequence>
<dbReference type="Gene3D" id="1.10.510.10">
    <property type="entry name" value="Transferase(Phosphotransferase) domain 1"/>
    <property type="match status" value="1"/>
</dbReference>
<evidence type="ECO:0000256" key="10">
    <source>
        <dbReference type="SAM" id="MobiDB-lite"/>
    </source>
</evidence>
<feature type="compositionally biased region" description="Acidic residues" evidence="10">
    <location>
        <begin position="442"/>
        <end position="494"/>
    </location>
</feature>
<evidence type="ECO:0000256" key="8">
    <source>
        <dbReference type="ARBA" id="ARBA00048679"/>
    </source>
</evidence>
<accession>A0A9W7LEX2</accession>
<dbReference type="Proteomes" id="UP001165065">
    <property type="component" value="Unassembled WGS sequence"/>
</dbReference>
<dbReference type="EC" id="2.7.11.1" evidence="1"/>
<feature type="compositionally biased region" description="Low complexity" evidence="10">
    <location>
        <begin position="13"/>
        <end position="23"/>
    </location>
</feature>
<evidence type="ECO:0000256" key="9">
    <source>
        <dbReference type="PROSITE-ProRule" id="PRU10141"/>
    </source>
</evidence>
<feature type="region of interest" description="Disordered" evidence="10">
    <location>
        <begin position="763"/>
        <end position="808"/>
    </location>
</feature>
<dbReference type="GO" id="GO:0005524">
    <property type="term" value="F:ATP binding"/>
    <property type="evidence" value="ECO:0007669"/>
    <property type="project" value="UniProtKB-UniRule"/>
</dbReference>
<evidence type="ECO:0000256" key="6">
    <source>
        <dbReference type="ARBA" id="ARBA00022840"/>
    </source>
</evidence>
<evidence type="ECO:0000259" key="11">
    <source>
        <dbReference type="PROSITE" id="PS50011"/>
    </source>
</evidence>
<feature type="domain" description="Protein kinase" evidence="11">
    <location>
        <begin position="160"/>
        <end position="422"/>
    </location>
</feature>
<dbReference type="InterPro" id="IPR008271">
    <property type="entry name" value="Ser/Thr_kinase_AS"/>
</dbReference>
<dbReference type="InterPro" id="IPR017441">
    <property type="entry name" value="Protein_kinase_ATP_BS"/>
</dbReference>
<evidence type="ECO:0000256" key="7">
    <source>
        <dbReference type="ARBA" id="ARBA00047899"/>
    </source>
</evidence>
<dbReference type="PROSITE" id="PS50011">
    <property type="entry name" value="PROTEIN_KINASE_DOM"/>
    <property type="match status" value="1"/>
</dbReference>
<evidence type="ECO:0000313" key="12">
    <source>
        <dbReference type="EMBL" id="GMI47518.1"/>
    </source>
</evidence>
<evidence type="ECO:0000313" key="13">
    <source>
        <dbReference type="Proteomes" id="UP001165065"/>
    </source>
</evidence>
<keyword evidence="4 9" id="KW-0547">Nucleotide-binding</keyword>
<dbReference type="InterPro" id="IPR051131">
    <property type="entry name" value="NEK_Ser/Thr_kinase_NIMA"/>
</dbReference>
<dbReference type="InterPro" id="IPR011009">
    <property type="entry name" value="Kinase-like_dom_sf"/>
</dbReference>
<evidence type="ECO:0000256" key="1">
    <source>
        <dbReference type="ARBA" id="ARBA00012513"/>
    </source>
</evidence>
<proteinExistence type="predicted"/>
<reference evidence="13" key="1">
    <citation type="journal article" date="2023" name="Commun. Biol.">
        <title>Genome analysis of Parmales, the sister group of diatoms, reveals the evolutionary specialization of diatoms from phago-mixotrophs to photoautotrophs.</title>
        <authorList>
            <person name="Ban H."/>
            <person name="Sato S."/>
            <person name="Yoshikawa S."/>
            <person name="Yamada K."/>
            <person name="Nakamura Y."/>
            <person name="Ichinomiya M."/>
            <person name="Sato N."/>
            <person name="Blanc-Mathieu R."/>
            <person name="Endo H."/>
            <person name="Kuwata A."/>
            <person name="Ogata H."/>
        </authorList>
    </citation>
    <scope>NUCLEOTIDE SEQUENCE [LARGE SCALE GENOMIC DNA]</scope>
</reference>
<feature type="compositionally biased region" description="Low complexity" evidence="10">
    <location>
        <begin position="495"/>
        <end position="515"/>
    </location>
</feature>
<dbReference type="SUPFAM" id="SSF56112">
    <property type="entry name" value="Protein kinase-like (PK-like)"/>
    <property type="match status" value="1"/>
</dbReference>
<dbReference type="PANTHER" id="PTHR44899:SF3">
    <property type="entry name" value="SERINE_THREONINE-PROTEIN KINASE NEK1"/>
    <property type="match status" value="1"/>
</dbReference>
<feature type="compositionally biased region" description="Pro residues" evidence="10">
    <location>
        <begin position="1"/>
        <end position="12"/>
    </location>
</feature>
<dbReference type="OrthoDB" id="248923at2759"/>
<keyword evidence="3" id="KW-0808">Transferase</keyword>
<dbReference type="GO" id="GO:0004674">
    <property type="term" value="F:protein serine/threonine kinase activity"/>
    <property type="evidence" value="ECO:0007669"/>
    <property type="project" value="UniProtKB-KW"/>
</dbReference>
<evidence type="ECO:0000256" key="4">
    <source>
        <dbReference type="ARBA" id="ARBA00022741"/>
    </source>
</evidence>
<evidence type="ECO:0000256" key="2">
    <source>
        <dbReference type="ARBA" id="ARBA00022527"/>
    </source>
</evidence>
<feature type="binding site" evidence="9">
    <location>
        <position position="189"/>
    </location>
    <ligand>
        <name>ATP</name>
        <dbReference type="ChEBI" id="CHEBI:30616"/>
    </ligand>
</feature>
<dbReference type="PANTHER" id="PTHR44899">
    <property type="entry name" value="CAMK FAMILY PROTEIN KINASE"/>
    <property type="match status" value="1"/>
</dbReference>
<evidence type="ECO:0000256" key="3">
    <source>
        <dbReference type="ARBA" id="ARBA00022679"/>
    </source>
</evidence>
<dbReference type="Pfam" id="PF00069">
    <property type="entry name" value="Pkinase"/>
    <property type="match status" value="1"/>
</dbReference>
<name>A0A9W7LEX2_9STRA</name>
<feature type="region of interest" description="Disordered" evidence="10">
    <location>
        <begin position="1"/>
        <end position="44"/>
    </location>
</feature>
<keyword evidence="2" id="KW-0723">Serine/threonine-protein kinase</keyword>
<dbReference type="PROSITE" id="PS00108">
    <property type="entry name" value="PROTEIN_KINASE_ST"/>
    <property type="match status" value="1"/>
</dbReference>
<dbReference type="EMBL" id="BRYA01000348">
    <property type="protein sequence ID" value="GMI47518.1"/>
    <property type="molecule type" value="Genomic_DNA"/>
</dbReference>
<feature type="compositionally biased region" description="Basic and acidic residues" evidence="10">
    <location>
        <begin position="781"/>
        <end position="800"/>
    </location>
</feature>
<comment type="caution">
    <text evidence="12">The sequence shown here is derived from an EMBL/GenBank/DDBJ whole genome shotgun (WGS) entry which is preliminary data.</text>
</comment>
<dbReference type="SMART" id="SM00220">
    <property type="entry name" value="S_TKc"/>
    <property type="match status" value="1"/>
</dbReference>
<dbReference type="PROSITE" id="PS00107">
    <property type="entry name" value="PROTEIN_KINASE_ATP"/>
    <property type="match status" value="1"/>
</dbReference>
<keyword evidence="6 9" id="KW-0067">ATP-binding</keyword>